<dbReference type="InterPro" id="IPR025330">
    <property type="entry name" value="DUF4236"/>
</dbReference>
<dbReference type="AlphaFoldDB" id="H9UHE9"/>
<dbReference type="HOGENOM" id="CLU_576055_0_0_12"/>
<dbReference type="EMBL" id="CP003282">
    <property type="protein sequence ID" value="AFG36942.1"/>
    <property type="molecule type" value="Genomic_DNA"/>
</dbReference>
<feature type="region of interest" description="Disordered" evidence="1">
    <location>
        <begin position="59"/>
        <end position="144"/>
    </location>
</feature>
<organism evidence="3 4">
    <name type="scientific">Spirochaeta africana (strain ATCC 700263 / DSM 8902 / Z-7692)</name>
    <dbReference type="NCBI Taxonomy" id="889378"/>
    <lineage>
        <taxon>Bacteria</taxon>
        <taxon>Pseudomonadati</taxon>
        <taxon>Spirochaetota</taxon>
        <taxon>Spirochaetia</taxon>
        <taxon>Spirochaetales</taxon>
        <taxon>Spirochaetaceae</taxon>
        <taxon>Spirochaeta</taxon>
    </lineage>
</organism>
<dbReference type="PATRIC" id="fig|889378.3.peg.853"/>
<dbReference type="Proteomes" id="UP000007383">
    <property type="component" value="Chromosome"/>
</dbReference>
<name>H9UHE9_SPIAZ</name>
<reference evidence="4" key="1">
    <citation type="journal article" date="2013" name="Stand. Genomic Sci.">
        <title>Complete genome sequence of the halophilic bacterium Spirochaeta africana type strain (Z-7692(T)) from the alkaline Lake Magadi in the East African Rift.</title>
        <authorList>
            <person name="Liolos K."/>
            <person name="Abt B."/>
            <person name="Scheuner C."/>
            <person name="Teshima H."/>
            <person name="Held B."/>
            <person name="Lapidus A."/>
            <person name="Nolan M."/>
            <person name="Lucas S."/>
            <person name="Deshpande S."/>
            <person name="Cheng J.F."/>
            <person name="Tapia R."/>
            <person name="Goodwin L.A."/>
            <person name="Pitluck S."/>
            <person name="Pagani I."/>
            <person name="Ivanova N."/>
            <person name="Mavromatis K."/>
            <person name="Mikhailova N."/>
            <person name="Huntemann M."/>
            <person name="Pati A."/>
            <person name="Chen A."/>
            <person name="Palaniappan K."/>
            <person name="Land M."/>
            <person name="Rohde M."/>
            <person name="Tindall B.J."/>
            <person name="Detter J.C."/>
            <person name="Goker M."/>
            <person name="Bristow J."/>
            <person name="Eisen J.A."/>
            <person name="Markowitz V."/>
            <person name="Hugenholtz P."/>
            <person name="Woyke T."/>
            <person name="Klenk H.P."/>
            <person name="Kyrpides N.C."/>
        </authorList>
    </citation>
    <scope>NUCLEOTIDE SEQUENCE</scope>
    <source>
        <strain evidence="4">ATCC 700263 / DSM 8902 / Z-7692</strain>
    </source>
</reference>
<dbReference type="Pfam" id="PF14020">
    <property type="entry name" value="DUF4236"/>
    <property type="match status" value="1"/>
</dbReference>
<keyword evidence="4" id="KW-1185">Reference proteome</keyword>
<evidence type="ECO:0000256" key="1">
    <source>
        <dbReference type="SAM" id="MobiDB-lite"/>
    </source>
</evidence>
<gene>
    <name evidence="3" type="ordered locus">Spiaf_0850</name>
</gene>
<dbReference type="KEGG" id="sfc:Spiaf_0850"/>
<protein>
    <recommendedName>
        <fullName evidence="2">DUF4236 domain-containing protein</fullName>
    </recommendedName>
</protein>
<evidence type="ECO:0000313" key="3">
    <source>
        <dbReference type="EMBL" id="AFG36942.1"/>
    </source>
</evidence>
<evidence type="ECO:0000259" key="2">
    <source>
        <dbReference type="Pfam" id="PF14020"/>
    </source>
</evidence>
<dbReference type="RefSeq" id="WP_014454939.1">
    <property type="nucleotide sequence ID" value="NC_017098.1"/>
</dbReference>
<feature type="domain" description="DUF4236" evidence="2">
    <location>
        <begin position="1"/>
        <end position="54"/>
    </location>
</feature>
<dbReference type="eggNOG" id="COG0457">
    <property type="taxonomic scope" value="Bacteria"/>
</dbReference>
<evidence type="ECO:0000313" key="4">
    <source>
        <dbReference type="Proteomes" id="UP000007383"/>
    </source>
</evidence>
<feature type="compositionally biased region" description="Gly residues" evidence="1">
    <location>
        <begin position="89"/>
        <end position="102"/>
    </location>
</feature>
<dbReference type="STRING" id="889378.Spiaf_0850"/>
<feature type="compositionally biased region" description="Basic and acidic residues" evidence="1">
    <location>
        <begin position="70"/>
        <end position="85"/>
    </location>
</feature>
<sequence length="474" mass="51868">MRYRKRISLGKGLRLNLSKSGLSVTGGIPGLSVNAGRQGAYLNTGIPGTGLYDRHKLGAGQTARAGQTSRADRGGRGGRAGRADRTSPGGAGPGAGGSGRTGSGRSAAGSRDTHDGSLTLKIHLDERGRPVYADESGEPVRDPSLLRGLRRDAGVQATVQELYRNTVVEHEQELAAWRGFNTVAPAIPGREHWLAQRRSLRQQQYTPRPFQDEAPTAAAVLPDLEAAARRAVGGILQVLAPWVIQRRRQEWVDARLSAELARQHQEYTLAKAAHEAAERDKAQRLNARFAREYQQRSQRLEAELRGDQDVIEEDLESLLESLPLPGDCAVDFTYIQTQGCIGLDIDLPDMSQLPAKTARILASGKLSIKDLPTAKRRRIYRDMTTGLSLYLAAHAFCLSPAVREVLVSAYTQRVDPATGTPADCYLLSVRIDRERLQSIRLAQADPVAVICSLAEHRLRLMHDNTLKEIEPLQI</sequence>
<accession>H9UHE9</accession>
<proteinExistence type="predicted"/>